<name>A0A915IG10_ROMCU</name>
<keyword evidence="1" id="KW-1185">Reference proteome</keyword>
<proteinExistence type="predicted"/>
<organism evidence="1 2">
    <name type="scientific">Romanomermis culicivorax</name>
    <name type="common">Nematode worm</name>
    <dbReference type="NCBI Taxonomy" id="13658"/>
    <lineage>
        <taxon>Eukaryota</taxon>
        <taxon>Metazoa</taxon>
        <taxon>Ecdysozoa</taxon>
        <taxon>Nematoda</taxon>
        <taxon>Enoplea</taxon>
        <taxon>Dorylaimia</taxon>
        <taxon>Mermithida</taxon>
        <taxon>Mermithoidea</taxon>
        <taxon>Mermithidae</taxon>
        <taxon>Romanomermis</taxon>
    </lineage>
</organism>
<evidence type="ECO:0000313" key="2">
    <source>
        <dbReference type="WBParaSite" id="nRc.2.0.1.t12176-RA"/>
    </source>
</evidence>
<dbReference type="AlphaFoldDB" id="A0A915IG10"/>
<dbReference type="WBParaSite" id="nRc.2.0.1.t12176-RA">
    <property type="protein sequence ID" value="nRc.2.0.1.t12176-RA"/>
    <property type="gene ID" value="nRc.2.0.1.g12176"/>
</dbReference>
<dbReference type="Proteomes" id="UP000887565">
    <property type="component" value="Unplaced"/>
</dbReference>
<sequence length="64" mass="7020">MSSGVNDSLSSDTQCGGLCLTELFDAKLETGIQKVRQEIKSIEGLKIRRIEIVTARHSTIKSAR</sequence>
<accession>A0A915IG10</accession>
<protein>
    <submittedName>
        <fullName evidence="2">Uncharacterized protein</fullName>
    </submittedName>
</protein>
<reference evidence="2" key="1">
    <citation type="submission" date="2022-11" db="UniProtKB">
        <authorList>
            <consortium name="WormBaseParasite"/>
        </authorList>
    </citation>
    <scope>IDENTIFICATION</scope>
</reference>
<evidence type="ECO:0000313" key="1">
    <source>
        <dbReference type="Proteomes" id="UP000887565"/>
    </source>
</evidence>